<keyword evidence="2" id="KW-1185">Reference proteome</keyword>
<name>A0AAW0QCL9_9PEZI</name>
<reference evidence="1 2" key="1">
    <citation type="submission" date="2023-01" db="EMBL/GenBank/DDBJ databases">
        <title>Analysis of 21 Apiospora genomes using comparative genomics revels a genus with tremendous synthesis potential of carbohydrate active enzymes and secondary metabolites.</title>
        <authorList>
            <person name="Sorensen T."/>
        </authorList>
    </citation>
    <scope>NUCLEOTIDE SEQUENCE [LARGE SCALE GENOMIC DNA]</scope>
    <source>
        <strain evidence="1 2">CBS 117206</strain>
    </source>
</reference>
<gene>
    <name evidence="1" type="ORF">PG999_010343</name>
</gene>
<dbReference type="Proteomes" id="UP001392437">
    <property type="component" value="Unassembled WGS sequence"/>
</dbReference>
<sequence>MRLQTEPIEVVQSILPIILPCLLREGLQLEGGLEISTVGRQNAWSGAGLVIGRVIRVVPSCKPIGQV</sequence>
<dbReference type="EMBL" id="JAQQWP010000009">
    <property type="protein sequence ID" value="KAK8099969.1"/>
    <property type="molecule type" value="Genomic_DNA"/>
</dbReference>
<accession>A0AAW0QCL9</accession>
<evidence type="ECO:0000313" key="1">
    <source>
        <dbReference type="EMBL" id="KAK8099969.1"/>
    </source>
</evidence>
<organism evidence="1 2">
    <name type="scientific">Apiospora kogelbergensis</name>
    <dbReference type="NCBI Taxonomy" id="1337665"/>
    <lineage>
        <taxon>Eukaryota</taxon>
        <taxon>Fungi</taxon>
        <taxon>Dikarya</taxon>
        <taxon>Ascomycota</taxon>
        <taxon>Pezizomycotina</taxon>
        <taxon>Sordariomycetes</taxon>
        <taxon>Xylariomycetidae</taxon>
        <taxon>Amphisphaeriales</taxon>
        <taxon>Apiosporaceae</taxon>
        <taxon>Apiospora</taxon>
    </lineage>
</organism>
<dbReference type="AlphaFoldDB" id="A0AAW0QCL9"/>
<proteinExistence type="predicted"/>
<protein>
    <submittedName>
        <fullName evidence="1">Uncharacterized protein</fullName>
    </submittedName>
</protein>
<comment type="caution">
    <text evidence="1">The sequence shown here is derived from an EMBL/GenBank/DDBJ whole genome shotgun (WGS) entry which is preliminary data.</text>
</comment>
<evidence type="ECO:0000313" key="2">
    <source>
        <dbReference type="Proteomes" id="UP001392437"/>
    </source>
</evidence>